<evidence type="ECO:0000313" key="1">
    <source>
        <dbReference type="EMBL" id="MEX6430631.1"/>
    </source>
</evidence>
<dbReference type="Pfam" id="PF14367">
    <property type="entry name" value="DUF4411"/>
    <property type="match status" value="1"/>
</dbReference>
<keyword evidence="2" id="KW-1185">Reference proteome</keyword>
<name>A0ABV3Y6R3_9ACTN</name>
<dbReference type="Gene3D" id="3.40.50.1010">
    <property type="entry name" value="5'-nuclease"/>
    <property type="match status" value="1"/>
</dbReference>
<dbReference type="InterPro" id="IPR029060">
    <property type="entry name" value="PIN-like_dom_sf"/>
</dbReference>
<organism evidence="1 2">
    <name type="scientific">Ferrimicrobium acidiphilum</name>
    <dbReference type="NCBI Taxonomy" id="121039"/>
    <lineage>
        <taxon>Bacteria</taxon>
        <taxon>Bacillati</taxon>
        <taxon>Actinomycetota</taxon>
        <taxon>Acidimicrobiia</taxon>
        <taxon>Acidimicrobiales</taxon>
        <taxon>Acidimicrobiaceae</taxon>
        <taxon>Ferrimicrobium</taxon>
    </lineage>
</organism>
<protein>
    <submittedName>
        <fullName evidence="1">DUF4411 family protein</fullName>
    </submittedName>
</protein>
<evidence type="ECO:0000313" key="2">
    <source>
        <dbReference type="Proteomes" id="UP001560267"/>
    </source>
</evidence>
<proteinExistence type="predicted"/>
<dbReference type="RefSeq" id="WP_369084889.1">
    <property type="nucleotide sequence ID" value="NZ_JBFSHR010000067.1"/>
</dbReference>
<dbReference type="EMBL" id="JBFSHR010000067">
    <property type="protein sequence ID" value="MEX6430631.1"/>
    <property type="molecule type" value="Genomic_DNA"/>
</dbReference>
<sequence>MPYLLDTNVFIEAKNSHYGFDFCPAFWDWLDAANTKGLVFSIEKVRDELIAGDDELAEWAKARKSEFFLPPDDAMVSSLAAVSTWAHSGHYIPAALSQFLQVADYYLVAHSLAHDFVTVTHEKIAANNSARKIKIPDACIGLGIKSMTPYEMLRTERVRFVLGA</sequence>
<gene>
    <name evidence="1" type="ORF">AB6A68_12415</name>
</gene>
<reference evidence="1 2" key="1">
    <citation type="submission" date="2024-07" db="EMBL/GenBank/DDBJ databases">
        <title>Draft Genome Sequence of Ferrimicrobium acidiphilum Strain YE2023, Isolated from a Pulp of Bioleach Reactor.</title>
        <authorList>
            <person name="Elkina Y.A."/>
            <person name="Bulaeva A.G."/>
            <person name="Beletsky A.V."/>
            <person name="Mardanov A.V."/>
        </authorList>
    </citation>
    <scope>NUCLEOTIDE SEQUENCE [LARGE SCALE GENOMIC DNA]</scope>
    <source>
        <strain evidence="1 2">YE2023</strain>
    </source>
</reference>
<dbReference type="SUPFAM" id="SSF88723">
    <property type="entry name" value="PIN domain-like"/>
    <property type="match status" value="1"/>
</dbReference>
<dbReference type="InterPro" id="IPR016541">
    <property type="entry name" value="UCP008505"/>
</dbReference>
<comment type="caution">
    <text evidence="1">The sequence shown here is derived from an EMBL/GenBank/DDBJ whole genome shotgun (WGS) entry which is preliminary data.</text>
</comment>
<dbReference type="Proteomes" id="UP001560267">
    <property type="component" value="Unassembled WGS sequence"/>
</dbReference>
<accession>A0ABV3Y6R3</accession>